<dbReference type="PANTHER" id="PTHR20935:SF1">
    <property type="entry name" value="SLL1549 PROTEIN"/>
    <property type="match status" value="1"/>
</dbReference>
<name>A0A2N3VCF2_9NOCA</name>
<sequence>MVTQLSVCLECDCYLTAARDYGGLMVATLILMRHGKSAYPDNVDDHARPLAPRGEREAALAGDWLRTAAPPIDAVRCSTAERTRQTLRATGITAPVEYTDDIYDANPHTLMELIGLTDDSISTLLVVGHVPGIPWTAWELAGNRESEQATELSRKFPTSALAVLEFERPWAQLGPGTGELTVFHVPR</sequence>
<evidence type="ECO:0000313" key="2">
    <source>
        <dbReference type="EMBL" id="PKV79312.1"/>
    </source>
</evidence>
<evidence type="ECO:0000313" key="3">
    <source>
        <dbReference type="Proteomes" id="UP000233766"/>
    </source>
</evidence>
<dbReference type="AlphaFoldDB" id="A0A2N3VCF2"/>
<protein>
    <submittedName>
        <fullName evidence="2">Phosphohistidine phosphatase</fullName>
    </submittedName>
</protein>
<dbReference type="EMBL" id="PJMW01000002">
    <property type="protein sequence ID" value="PKV79312.1"/>
    <property type="molecule type" value="Genomic_DNA"/>
</dbReference>
<comment type="caution">
    <text evidence="2">The sequence shown here is derived from an EMBL/GenBank/DDBJ whole genome shotgun (WGS) entry which is preliminary data.</text>
</comment>
<dbReference type="Pfam" id="PF00300">
    <property type="entry name" value="His_Phos_1"/>
    <property type="match status" value="1"/>
</dbReference>
<dbReference type="Gene3D" id="3.40.50.1240">
    <property type="entry name" value="Phosphoglycerate mutase-like"/>
    <property type="match status" value="1"/>
</dbReference>
<dbReference type="GO" id="GO:0016787">
    <property type="term" value="F:hydrolase activity"/>
    <property type="evidence" value="ECO:0007669"/>
    <property type="project" value="UniProtKB-KW"/>
</dbReference>
<dbReference type="InterPro" id="IPR013078">
    <property type="entry name" value="His_Pase_superF_clade-1"/>
</dbReference>
<reference evidence="2 3" key="1">
    <citation type="submission" date="2017-12" db="EMBL/GenBank/DDBJ databases">
        <title>Sequencing the genomes of 1000 Actinobacteria strains.</title>
        <authorList>
            <person name="Klenk H.-P."/>
        </authorList>
    </citation>
    <scope>NUCLEOTIDE SEQUENCE [LARGE SCALE GENOMIC DNA]</scope>
    <source>
        <strain evidence="2 3">DSM 44489</strain>
    </source>
</reference>
<proteinExistence type="predicted"/>
<accession>A0A2N3VCF2</accession>
<dbReference type="CDD" id="cd07067">
    <property type="entry name" value="HP_PGM_like"/>
    <property type="match status" value="1"/>
</dbReference>
<keyword evidence="1" id="KW-0378">Hydrolase</keyword>
<gene>
    <name evidence="2" type="ORF">ATK86_3703</name>
</gene>
<dbReference type="SUPFAM" id="SSF53254">
    <property type="entry name" value="Phosphoglycerate mutase-like"/>
    <property type="match status" value="1"/>
</dbReference>
<dbReference type="Proteomes" id="UP000233766">
    <property type="component" value="Unassembled WGS sequence"/>
</dbReference>
<dbReference type="SMART" id="SM00855">
    <property type="entry name" value="PGAM"/>
    <property type="match status" value="1"/>
</dbReference>
<evidence type="ECO:0000256" key="1">
    <source>
        <dbReference type="ARBA" id="ARBA00022801"/>
    </source>
</evidence>
<keyword evidence="3" id="KW-1185">Reference proteome</keyword>
<dbReference type="InterPro" id="IPR029033">
    <property type="entry name" value="His_PPase_superfam"/>
</dbReference>
<dbReference type="PANTHER" id="PTHR20935">
    <property type="entry name" value="PHOSPHOGLYCERATE MUTASE-RELATED"/>
    <property type="match status" value="1"/>
</dbReference>
<organism evidence="2 3">
    <name type="scientific">Nocardia fluminea</name>
    <dbReference type="NCBI Taxonomy" id="134984"/>
    <lineage>
        <taxon>Bacteria</taxon>
        <taxon>Bacillati</taxon>
        <taxon>Actinomycetota</taxon>
        <taxon>Actinomycetes</taxon>
        <taxon>Mycobacteriales</taxon>
        <taxon>Nocardiaceae</taxon>
        <taxon>Nocardia</taxon>
    </lineage>
</organism>
<dbReference type="InterPro" id="IPR051021">
    <property type="entry name" value="Mito_Ser/Thr_phosphatase"/>
</dbReference>